<dbReference type="PROSITE" id="PS50181">
    <property type="entry name" value="FBOX"/>
    <property type="match status" value="1"/>
</dbReference>
<name>A0A813TNQ5_ADIRI</name>
<comment type="caution">
    <text evidence="4">The sequence shown here is derived from an EMBL/GenBank/DDBJ whole genome shotgun (WGS) entry which is preliminary data.</text>
</comment>
<dbReference type="GO" id="GO:0031209">
    <property type="term" value="C:SCAR complex"/>
    <property type="evidence" value="ECO:0007669"/>
    <property type="project" value="TreeGrafter"/>
</dbReference>
<dbReference type="InterPro" id="IPR019137">
    <property type="entry name" value="Nck-associated_protein-1"/>
</dbReference>
<dbReference type="GO" id="GO:0030031">
    <property type="term" value="P:cell projection assembly"/>
    <property type="evidence" value="ECO:0007669"/>
    <property type="project" value="TreeGrafter"/>
</dbReference>
<gene>
    <name evidence="4" type="ORF">EDS130_LOCUS5413</name>
</gene>
<evidence type="ECO:0000313" key="5">
    <source>
        <dbReference type="Proteomes" id="UP000663852"/>
    </source>
</evidence>
<dbReference type="GO" id="GO:0030866">
    <property type="term" value="P:cortical actin cytoskeleton organization"/>
    <property type="evidence" value="ECO:0007669"/>
    <property type="project" value="TreeGrafter"/>
</dbReference>
<dbReference type="GO" id="GO:0016477">
    <property type="term" value="P:cell migration"/>
    <property type="evidence" value="ECO:0007669"/>
    <property type="project" value="TreeGrafter"/>
</dbReference>
<dbReference type="Proteomes" id="UP000663852">
    <property type="component" value="Unassembled WGS sequence"/>
</dbReference>
<dbReference type="EMBL" id="CAJNOJ010000015">
    <property type="protein sequence ID" value="CAF0812286.1"/>
    <property type="molecule type" value="Genomic_DNA"/>
</dbReference>
<dbReference type="OrthoDB" id="548214at2759"/>
<organism evidence="4 5">
    <name type="scientific">Adineta ricciae</name>
    <name type="common">Rotifer</name>
    <dbReference type="NCBI Taxonomy" id="249248"/>
    <lineage>
        <taxon>Eukaryota</taxon>
        <taxon>Metazoa</taxon>
        <taxon>Spiralia</taxon>
        <taxon>Gnathifera</taxon>
        <taxon>Rotifera</taxon>
        <taxon>Eurotatoria</taxon>
        <taxon>Bdelloidea</taxon>
        <taxon>Adinetida</taxon>
        <taxon>Adinetidae</taxon>
        <taxon>Adineta</taxon>
    </lineage>
</organism>
<dbReference type="CDD" id="cd09917">
    <property type="entry name" value="F-box_SF"/>
    <property type="match status" value="1"/>
</dbReference>
<evidence type="ECO:0000313" key="4">
    <source>
        <dbReference type="EMBL" id="CAF0812286.1"/>
    </source>
</evidence>
<dbReference type="PANTHER" id="PTHR12093">
    <property type="entry name" value="NCK-ASSOCIATED PROTEIN 1"/>
    <property type="match status" value="1"/>
</dbReference>
<dbReference type="PANTHER" id="PTHR12093:SF10">
    <property type="entry name" value="MEMBRANE-ASSOCIATED PROTEIN HEM"/>
    <property type="match status" value="1"/>
</dbReference>
<dbReference type="SUPFAM" id="SSF81383">
    <property type="entry name" value="F-box domain"/>
    <property type="match status" value="1"/>
</dbReference>
<dbReference type="GO" id="GO:0048812">
    <property type="term" value="P:neuron projection morphogenesis"/>
    <property type="evidence" value="ECO:0007669"/>
    <property type="project" value="TreeGrafter"/>
</dbReference>
<sequence>MAHQINPHQQKLAEKLTILNDRGIGMLTRIFNIKKACAETKSKPSFLLDKNLDSVLRQIQKKFPAVDKSQFQTLTSIKTDIIKSLAIYYFTFVDLLEFRDHVTDLLTTIDACQVHFDIALNYDLTKSYLELISTYISLMILLSRVDDRKVVLGLYNIATDLTHGHGDANFPRLGQMIIDYEQPLRKLHDEFVPHVRSIGDAIQSLGPIYDRRTCKVSEWRAKTLLSLLSTPQTAHLMDTSETLPCEYLSQETIERWIVYTMIVCPQQLVTNSKCMQLFEKALSNSFVHVLYRDELLLTHQYLHQNLDIYKSYRQLKLTELLNETFKRAMTDQPLYRRERRKYIRPQLKELALIFADQPALLGPKLLTAFTALSLARDEIVWLLRHSENFPSKLQKETNKKQAGTTRDDYSDRTYPEFLFYIEELRHLITTYSSVIKQYYIECLSTLDSNDLQANIKNLHMSCTEDESILLTSFYNTITTLSTTASADLRALRLDWFRMQAYTSVTKKSSLSLISLSHNEHFAQIMNTVCFHSKCVDDLETLLYETSDLSIFYFYLTQFDHLFSSCIYYPSQIRYAIAFPLICQHFINATHELCPEERQQIGDLSLKSAHAFIDEICKQIKSTVSEIANEYFLMNEQLLPKNAVISRLRKKLPTEQSSKKHGSSSKHDATNGSNGVPAKIALPGDESRRSNRRDMTKTDKLMMVLNELCFSISYRKQITIWEHKFLPNEYLISHLENRFNKSLSEMVNYRPPAMEIAKPSELLSSVESYMDILTLVESHCQIDTTRIFNEVLLQQSQPLDSAGNETITSLYTHWFLEVLIKRITMGTIVYSPLRRSFVSIHQQDLTLPFDPEEYASFNELRALVELIKPYGCKYLCEMILYRCVQQINEIRKLTHSQRDLLNNLRINFDKPAQMKLYLKQLEHVDLLLQRVILIGVLLQLKNLVEEALQDVLHKRMPFLMITLEHFYAQYKTTTFSNDPQHHLLINEMISSTGTSTMIDSTLCQALINQKNSLNNNTNNSEPTSANHESEEYILSCLIMVYIAVSLPRLARLESTKYIVALDAHANNCHCLVRAINTLITTFFFEHGQRHIEDRCKEFLALASSSLLRLIDVDSSQNNKYSNTNTNSASNNSNGLPNDVIHREATYILLEQFVNQCPYLTRDLLETCFPSSVLRNAFFIISTNRTYYSEFSCTRQVFLVIMSTSTFDSLPVEILHRIFDHLDVQTIIFSIRYVCKQLYLITDSYNRYNFNFKSIAKPLFRIICRLVPFENVIALTLSDEDKTRGQIELFLSLYNIEQFARLESLTLLEIDYDYLKSFLKYIVNSSVKSLSISVPPIHTSQKATPQLLSSVVIHHTLKNLYMSIGEKEWHQISWSTNWKLRYLRLVNSITFKQFCLVLDNYRGLRTLVLKEINSNCSEDNWCFSPFKQLTSLTFENGRIDINQINQCLSFTPSLTYLKIVGDGNLFNSSFDGYQWENLLQTRLVHIEKFEFFFVILTYSNYRSRNTELLMQSFHTRFWLEKLKCSIMCDYIANSRKITLYTLPICKTNFVYDIDSKKSSISNVGASFNSTDMDNVQRLELQLTKDVNKLAIDENASSNVFLFRNVTSLILGNDGEWPERSLRFLSNTLDFSRLIKLSLSINFLPKQTPDTVANIERLLKQAPNLRSFLLLDYWGPDNFMTRMETICSMISPNIKHLQIRVKNLDDIKYILEHLKHLTSVTFEYAQMLQIDSKEIMKSLSCLNRSISSWNHQQALHIWLQNNPANL</sequence>
<evidence type="ECO:0000256" key="2">
    <source>
        <dbReference type="SAM" id="MobiDB-lite"/>
    </source>
</evidence>
<feature type="region of interest" description="Disordered" evidence="2">
    <location>
        <begin position="652"/>
        <end position="694"/>
    </location>
</feature>
<evidence type="ECO:0000256" key="1">
    <source>
        <dbReference type="ARBA" id="ARBA00037947"/>
    </source>
</evidence>
<evidence type="ECO:0000259" key="3">
    <source>
        <dbReference type="PROSITE" id="PS50181"/>
    </source>
</evidence>
<feature type="domain" description="F-box" evidence="3">
    <location>
        <begin position="1202"/>
        <end position="1253"/>
    </location>
</feature>
<dbReference type="InterPro" id="IPR036047">
    <property type="entry name" value="F-box-like_dom_sf"/>
</dbReference>
<dbReference type="Pfam" id="PF09735">
    <property type="entry name" value="Nckap1"/>
    <property type="match status" value="1"/>
</dbReference>
<dbReference type="Gene3D" id="1.20.1280.50">
    <property type="match status" value="1"/>
</dbReference>
<proteinExistence type="inferred from homology"/>
<dbReference type="InterPro" id="IPR001810">
    <property type="entry name" value="F-box_dom"/>
</dbReference>
<protein>
    <recommendedName>
        <fullName evidence="3">F-box domain-containing protein</fullName>
    </recommendedName>
</protein>
<reference evidence="4" key="1">
    <citation type="submission" date="2021-02" db="EMBL/GenBank/DDBJ databases">
        <authorList>
            <person name="Nowell W R."/>
        </authorList>
    </citation>
    <scope>NUCLEOTIDE SEQUENCE</scope>
</reference>
<dbReference type="Pfam" id="PF00646">
    <property type="entry name" value="F-box"/>
    <property type="match status" value="1"/>
</dbReference>
<accession>A0A813TNQ5</accession>
<comment type="similarity">
    <text evidence="1">Belongs to the HEM-1/HEM-2 family.</text>
</comment>
<feature type="compositionally biased region" description="Basic and acidic residues" evidence="2">
    <location>
        <begin position="684"/>
        <end position="694"/>
    </location>
</feature>